<reference evidence="3 4" key="1">
    <citation type="journal article" date="2009" name="Nature">
        <title>The Sorghum bicolor genome and the diversification of grasses.</title>
        <authorList>
            <person name="Paterson A.H."/>
            <person name="Bowers J.E."/>
            <person name="Bruggmann R."/>
            <person name="Dubchak I."/>
            <person name="Grimwood J."/>
            <person name="Gundlach H."/>
            <person name="Haberer G."/>
            <person name="Hellsten U."/>
            <person name="Mitros T."/>
            <person name="Poliakov A."/>
            <person name="Schmutz J."/>
            <person name="Spannagl M."/>
            <person name="Tang H."/>
            <person name="Wang X."/>
            <person name="Wicker T."/>
            <person name="Bharti A.K."/>
            <person name="Chapman J."/>
            <person name="Feltus F.A."/>
            <person name="Gowik U."/>
            <person name="Grigoriev I.V."/>
            <person name="Lyons E."/>
            <person name="Maher C.A."/>
            <person name="Martis M."/>
            <person name="Narechania A."/>
            <person name="Otillar R.P."/>
            <person name="Penning B.W."/>
            <person name="Salamov A.A."/>
            <person name="Wang Y."/>
            <person name="Zhang L."/>
            <person name="Carpita N.C."/>
            <person name="Freeling M."/>
            <person name="Gingle A.R."/>
            <person name="Hash C.T."/>
            <person name="Keller B."/>
            <person name="Klein P."/>
            <person name="Kresovich S."/>
            <person name="McCann M.C."/>
            <person name="Ming R."/>
            <person name="Peterson D.G."/>
            <person name="Mehboob-ur-Rahman"/>
            <person name="Ware D."/>
            <person name="Westhoff P."/>
            <person name="Mayer K.F."/>
            <person name="Messing J."/>
            <person name="Rokhsar D.S."/>
        </authorList>
    </citation>
    <scope>NUCLEOTIDE SEQUENCE [LARGE SCALE GENOMIC DNA]</scope>
    <source>
        <strain evidence="4">cv. BTx623</strain>
    </source>
</reference>
<keyword evidence="2" id="KW-1133">Transmembrane helix</keyword>
<reference evidence="4" key="2">
    <citation type="journal article" date="2018" name="Plant J.">
        <title>The Sorghum bicolor reference genome: improved assembly, gene annotations, a transcriptome atlas, and signatures of genome organization.</title>
        <authorList>
            <person name="McCormick R.F."/>
            <person name="Truong S.K."/>
            <person name="Sreedasyam A."/>
            <person name="Jenkins J."/>
            <person name="Shu S."/>
            <person name="Sims D."/>
            <person name="Kennedy M."/>
            <person name="Amirebrahimi M."/>
            <person name="Weers B.D."/>
            <person name="McKinley B."/>
            <person name="Mattison A."/>
            <person name="Morishige D.T."/>
            <person name="Grimwood J."/>
            <person name="Schmutz J."/>
            <person name="Mullet J.E."/>
        </authorList>
    </citation>
    <scope>NUCLEOTIDE SEQUENCE [LARGE SCALE GENOMIC DNA]</scope>
    <source>
        <strain evidence="4">cv. BTx623</strain>
    </source>
</reference>
<dbReference type="EMBL" id="CM000768">
    <property type="protein sequence ID" value="OQU78219.1"/>
    <property type="molecule type" value="Genomic_DNA"/>
</dbReference>
<keyword evidence="4" id="KW-1185">Reference proteome</keyword>
<dbReference type="AlphaFoldDB" id="A0A1Z5R3W6"/>
<feature type="transmembrane region" description="Helical" evidence="2">
    <location>
        <begin position="137"/>
        <end position="158"/>
    </location>
</feature>
<dbReference type="Gramene" id="OQU78219">
    <property type="protein sequence ID" value="OQU78219"/>
    <property type="gene ID" value="SORBI_3009G178550"/>
</dbReference>
<dbReference type="Proteomes" id="UP000000768">
    <property type="component" value="Chromosome 9"/>
</dbReference>
<dbReference type="InParanoid" id="A0A1Z5R3W6"/>
<name>A0A1Z5R3W6_SORBI</name>
<protein>
    <submittedName>
        <fullName evidence="3">Uncharacterized protein</fullName>
    </submittedName>
</protein>
<keyword evidence="2" id="KW-0812">Transmembrane</keyword>
<evidence type="ECO:0000313" key="4">
    <source>
        <dbReference type="Proteomes" id="UP000000768"/>
    </source>
</evidence>
<evidence type="ECO:0000256" key="1">
    <source>
        <dbReference type="SAM" id="MobiDB-lite"/>
    </source>
</evidence>
<feature type="region of interest" description="Disordered" evidence="1">
    <location>
        <begin position="43"/>
        <end position="66"/>
    </location>
</feature>
<evidence type="ECO:0000313" key="3">
    <source>
        <dbReference type="EMBL" id="OQU78219.1"/>
    </source>
</evidence>
<gene>
    <name evidence="3" type="ORF">SORBI_3009G178550</name>
</gene>
<evidence type="ECO:0000256" key="2">
    <source>
        <dbReference type="SAM" id="Phobius"/>
    </source>
</evidence>
<accession>A0A1Z5R3W6</accession>
<proteinExistence type="predicted"/>
<organism evidence="3 4">
    <name type="scientific">Sorghum bicolor</name>
    <name type="common">Sorghum</name>
    <name type="synonym">Sorghum vulgare</name>
    <dbReference type="NCBI Taxonomy" id="4558"/>
    <lineage>
        <taxon>Eukaryota</taxon>
        <taxon>Viridiplantae</taxon>
        <taxon>Streptophyta</taxon>
        <taxon>Embryophyta</taxon>
        <taxon>Tracheophyta</taxon>
        <taxon>Spermatophyta</taxon>
        <taxon>Magnoliopsida</taxon>
        <taxon>Liliopsida</taxon>
        <taxon>Poales</taxon>
        <taxon>Poaceae</taxon>
        <taxon>PACMAD clade</taxon>
        <taxon>Panicoideae</taxon>
        <taxon>Andropogonodae</taxon>
        <taxon>Andropogoneae</taxon>
        <taxon>Sorghinae</taxon>
        <taxon>Sorghum</taxon>
    </lineage>
</organism>
<keyword evidence="2" id="KW-0472">Membrane</keyword>
<sequence>MNSIEPFNRTSFSLLPSHLFFCSRFSSHPDAAMAVSLVGGGVPSPPQRPTLPPCSPPPRAQWPPPSPCTADSLPYPVTLFVDPGVLTHQDRGSGGILPHPGEIYGARARSMEVAEPPTPVAMVLPAPIPHRRRRTKAVPLVVVVVALARALAAGSYPVGWNQPA</sequence>